<protein>
    <submittedName>
        <fullName evidence="2">Uu.00g120090.m01.CDS01</fullName>
    </submittedName>
</protein>
<sequence>MKAILFMVHAMAGMAAAAAIRPNARGAADSDEAVVYPASVDQSWVDARSDTDSDEAVVYPASVDQSWVDASAE</sequence>
<comment type="caution">
    <text evidence="2">The sequence shown here is derived from an EMBL/GenBank/DDBJ whole genome shotgun (WGS) entry which is preliminary data.</text>
</comment>
<gene>
    <name evidence="2" type="ORF">KHLLAP_LOCUS5083</name>
</gene>
<evidence type="ECO:0000313" key="2">
    <source>
        <dbReference type="EMBL" id="CAJ2504615.1"/>
    </source>
</evidence>
<dbReference type="EMBL" id="CAUWAG010000006">
    <property type="protein sequence ID" value="CAJ2504615.1"/>
    <property type="molecule type" value="Genomic_DNA"/>
</dbReference>
<dbReference type="Proteomes" id="UP001295740">
    <property type="component" value="Unassembled WGS sequence"/>
</dbReference>
<proteinExistence type="predicted"/>
<accession>A0AAI8VHQ4</accession>
<dbReference type="AlphaFoldDB" id="A0AAI8VHQ4"/>
<feature type="chain" id="PRO_5042533552" evidence="1">
    <location>
        <begin position="20"/>
        <end position="73"/>
    </location>
</feature>
<name>A0AAI8VHQ4_9PEZI</name>
<evidence type="ECO:0000313" key="3">
    <source>
        <dbReference type="Proteomes" id="UP001295740"/>
    </source>
</evidence>
<evidence type="ECO:0000256" key="1">
    <source>
        <dbReference type="SAM" id="SignalP"/>
    </source>
</evidence>
<organism evidence="2 3">
    <name type="scientific">Anthostomella pinea</name>
    <dbReference type="NCBI Taxonomy" id="933095"/>
    <lineage>
        <taxon>Eukaryota</taxon>
        <taxon>Fungi</taxon>
        <taxon>Dikarya</taxon>
        <taxon>Ascomycota</taxon>
        <taxon>Pezizomycotina</taxon>
        <taxon>Sordariomycetes</taxon>
        <taxon>Xylariomycetidae</taxon>
        <taxon>Xylariales</taxon>
        <taxon>Xylariaceae</taxon>
        <taxon>Anthostomella</taxon>
    </lineage>
</organism>
<feature type="signal peptide" evidence="1">
    <location>
        <begin position="1"/>
        <end position="19"/>
    </location>
</feature>
<keyword evidence="1" id="KW-0732">Signal</keyword>
<keyword evidence="3" id="KW-1185">Reference proteome</keyword>
<reference evidence="2" key="1">
    <citation type="submission" date="2023-10" db="EMBL/GenBank/DDBJ databases">
        <authorList>
            <person name="Hackl T."/>
        </authorList>
    </citation>
    <scope>NUCLEOTIDE SEQUENCE</scope>
</reference>